<feature type="non-terminal residue" evidence="1">
    <location>
        <position position="1"/>
    </location>
</feature>
<evidence type="ECO:0000313" key="1">
    <source>
        <dbReference type="EMBL" id="SVE61758.1"/>
    </source>
</evidence>
<gene>
    <name evidence="1" type="ORF">METZ01_LOCUS514612</name>
</gene>
<feature type="non-terminal residue" evidence="1">
    <location>
        <position position="229"/>
    </location>
</feature>
<proteinExistence type="predicted"/>
<dbReference type="AlphaFoldDB" id="A0A383F044"/>
<name>A0A383F044_9ZZZZ</name>
<dbReference type="EMBL" id="UINC01229865">
    <property type="protein sequence ID" value="SVE61758.1"/>
    <property type="molecule type" value="Genomic_DNA"/>
</dbReference>
<organism evidence="1">
    <name type="scientific">marine metagenome</name>
    <dbReference type="NCBI Taxonomy" id="408172"/>
    <lineage>
        <taxon>unclassified sequences</taxon>
        <taxon>metagenomes</taxon>
        <taxon>ecological metagenomes</taxon>
    </lineage>
</organism>
<sequence>RSASAKADRLKTYLYNKKRDELNESNYRRKNFTWMRNSRGEEIIGVPVLQGEDKVQGMKRKINFFGSLPQEVLDELVSDPGTDRSIRLFIRSQITGLGDKSIQRNDKNEIIDYNRPLPWYGLLKGVNPTFAKILREEENAFMKTLQKGDTADNTTDVFAQSVLEGKDVFHKVEKVHQPMVLKSLERYRNLFVVPPSKDPKELLAMVASGGGGRGEAGANYRLGVFSPYT</sequence>
<protein>
    <submittedName>
        <fullName evidence="1">Uncharacterized protein</fullName>
    </submittedName>
</protein>
<reference evidence="1" key="1">
    <citation type="submission" date="2018-05" db="EMBL/GenBank/DDBJ databases">
        <authorList>
            <person name="Lanie J.A."/>
            <person name="Ng W.-L."/>
            <person name="Kazmierczak K.M."/>
            <person name="Andrzejewski T.M."/>
            <person name="Davidsen T.M."/>
            <person name="Wayne K.J."/>
            <person name="Tettelin H."/>
            <person name="Glass J.I."/>
            <person name="Rusch D."/>
            <person name="Podicherti R."/>
            <person name="Tsui H.-C.T."/>
            <person name="Winkler M.E."/>
        </authorList>
    </citation>
    <scope>NUCLEOTIDE SEQUENCE</scope>
</reference>
<accession>A0A383F044</accession>